<evidence type="ECO:0000256" key="1">
    <source>
        <dbReference type="ARBA" id="ARBA00004141"/>
    </source>
</evidence>
<feature type="transmembrane region" description="Helical" evidence="6">
    <location>
        <begin position="168"/>
        <end position="193"/>
    </location>
</feature>
<dbReference type="Pfam" id="PF01027">
    <property type="entry name" value="Bax1-I"/>
    <property type="match status" value="1"/>
</dbReference>
<evidence type="ECO:0000256" key="6">
    <source>
        <dbReference type="RuleBase" id="RU004379"/>
    </source>
</evidence>
<reference evidence="7" key="1">
    <citation type="submission" date="2023-03" db="EMBL/GenBank/DDBJ databases">
        <title>Chromosome-scale reference genome and RAD-based genetic map of yellow starthistle (Centaurea solstitialis) reveal putative structural variation and QTLs associated with invader traits.</title>
        <authorList>
            <person name="Reatini B."/>
            <person name="Cang F.A."/>
            <person name="Jiang Q."/>
            <person name="Mckibben M.T.W."/>
            <person name="Barker M.S."/>
            <person name="Rieseberg L.H."/>
            <person name="Dlugosch K.M."/>
        </authorList>
    </citation>
    <scope>NUCLEOTIDE SEQUENCE</scope>
    <source>
        <strain evidence="7">CAN-66</strain>
        <tissue evidence="7">Leaf</tissue>
    </source>
</reference>
<comment type="caution">
    <text evidence="7">The sequence shown here is derived from an EMBL/GenBank/DDBJ whole genome shotgun (WGS) entry which is preliminary data.</text>
</comment>
<feature type="transmembrane region" description="Helical" evidence="6">
    <location>
        <begin position="213"/>
        <end position="232"/>
    </location>
</feature>
<feature type="transmembrane region" description="Helical" evidence="6">
    <location>
        <begin position="62"/>
        <end position="80"/>
    </location>
</feature>
<feature type="transmembrane region" description="Helical" evidence="6">
    <location>
        <begin position="39"/>
        <end position="56"/>
    </location>
</feature>
<keyword evidence="8" id="KW-1185">Reference proteome</keyword>
<proteinExistence type="inferred from homology"/>
<accession>A0AA38SQR6</accession>
<keyword evidence="4 6" id="KW-1133">Transmembrane helix</keyword>
<evidence type="ECO:0000256" key="2">
    <source>
        <dbReference type="ARBA" id="ARBA00010350"/>
    </source>
</evidence>
<comment type="similarity">
    <text evidence="2 6">Belongs to the BI1 family.</text>
</comment>
<evidence type="ECO:0000313" key="8">
    <source>
        <dbReference type="Proteomes" id="UP001172457"/>
    </source>
</evidence>
<dbReference type="Proteomes" id="UP001172457">
    <property type="component" value="Unassembled WGS sequence"/>
</dbReference>
<comment type="subcellular location">
    <subcellularLocation>
        <location evidence="1">Membrane</location>
        <topology evidence="1">Multi-pass membrane protein</topology>
    </subcellularLocation>
</comment>
<keyword evidence="3 6" id="KW-0812">Transmembrane</keyword>
<keyword evidence="5 6" id="KW-0472">Membrane</keyword>
<feature type="transmembrane region" description="Helical" evidence="6">
    <location>
        <begin position="118"/>
        <end position="138"/>
    </location>
</feature>
<dbReference type="InterPro" id="IPR006214">
    <property type="entry name" value="Bax_inhibitor_1-related"/>
</dbReference>
<dbReference type="CDD" id="cd10430">
    <property type="entry name" value="BI-1"/>
    <property type="match status" value="1"/>
</dbReference>
<protein>
    <recommendedName>
        <fullName evidence="9">Bax inhibitor 1</fullName>
    </recommendedName>
</protein>
<dbReference type="PANTHER" id="PTHR23291:SF32">
    <property type="entry name" value="BAX INHIBITOR 1"/>
    <property type="match status" value="1"/>
</dbReference>
<evidence type="ECO:0000256" key="3">
    <source>
        <dbReference type="ARBA" id="ARBA00022692"/>
    </source>
</evidence>
<feature type="transmembrane region" description="Helical" evidence="6">
    <location>
        <begin position="145"/>
        <end position="162"/>
    </location>
</feature>
<evidence type="ECO:0000256" key="4">
    <source>
        <dbReference type="ARBA" id="ARBA00022989"/>
    </source>
</evidence>
<organism evidence="7 8">
    <name type="scientific">Centaurea solstitialis</name>
    <name type="common">yellow star-thistle</name>
    <dbReference type="NCBI Taxonomy" id="347529"/>
    <lineage>
        <taxon>Eukaryota</taxon>
        <taxon>Viridiplantae</taxon>
        <taxon>Streptophyta</taxon>
        <taxon>Embryophyta</taxon>
        <taxon>Tracheophyta</taxon>
        <taxon>Spermatophyta</taxon>
        <taxon>Magnoliopsida</taxon>
        <taxon>eudicotyledons</taxon>
        <taxon>Gunneridae</taxon>
        <taxon>Pentapetalae</taxon>
        <taxon>asterids</taxon>
        <taxon>campanulids</taxon>
        <taxon>Asterales</taxon>
        <taxon>Asteraceae</taxon>
        <taxon>Carduoideae</taxon>
        <taxon>Cardueae</taxon>
        <taxon>Centaureinae</taxon>
        <taxon>Centaurea</taxon>
    </lineage>
</organism>
<evidence type="ECO:0000313" key="7">
    <source>
        <dbReference type="EMBL" id="KAJ9536513.1"/>
    </source>
</evidence>
<dbReference type="AlphaFoldDB" id="A0AA38SQR6"/>
<dbReference type="EMBL" id="JARYMX010000018">
    <property type="protein sequence ID" value="KAJ9536513.1"/>
    <property type="molecule type" value="Genomic_DNA"/>
</dbReference>
<dbReference type="PANTHER" id="PTHR23291">
    <property type="entry name" value="BAX INHIBITOR-RELATED"/>
    <property type="match status" value="1"/>
</dbReference>
<gene>
    <name evidence="7" type="ORF">OSB04_un000307</name>
</gene>
<evidence type="ECO:0008006" key="9">
    <source>
        <dbReference type="Google" id="ProtNLM"/>
    </source>
</evidence>
<sequence>MDSFSSFFDSQSRRNSWTYDSLKNFRQISPVVQTHLKQVYLSLCCALLASAVGAYLHILWNVGGLLTTFASVGCMAWLLATPPHKEQMRLSLLMASSVLQGASIGPLIELAIEVDPSILVSAFVGTAIAFACFSGAAMLARRREYLYLGGLLSSGVSILFWLHFASSIFGGSLAMFKFELYFGLLVFVGYMVVDTQEIIEKAHLGDLDYVKHALTLFTDFVAVFVRILIIMLKNSAEREERRKKRRD</sequence>
<feature type="transmembrane region" description="Helical" evidence="6">
    <location>
        <begin position="92"/>
        <end position="112"/>
    </location>
</feature>
<evidence type="ECO:0000256" key="5">
    <source>
        <dbReference type="ARBA" id="ARBA00023136"/>
    </source>
</evidence>
<name>A0AA38SQR6_9ASTR</name>
<dbReference type="GO" id="GO:0016020">
    <property type="term" value="C:membrane"/>
    <property type="evidence" value="ECO:0007669"/>
    <property type="project" value="UniProtKB-SubCell"/>
</dbReference>